<evidence type="ECO:0000259" key="1">
    <source>
        <dbReference type="SMART" id="SM01321"/>
    </source>
</evidence>
<dbReference type="EMBL" id="LT629748">
    <property type="protein sequence ID" value="SDS58428.1"/>
    <property type="molecule type" value="Genomic_DNA"/>
</dbReference>
<gene>
    <name evidence="2" type="ORF">SAMN05216198_2280</name>
</gene>
<accession>A0A1H1TE31</accession>
<keyword evidence="3" id="KW-1185">Reference proteome</keyword>
<dbReference type="GO" id="GO:0003677">
    <property type="term" value="F:DNA binding"/>
    <property type="evidence" value="ECO:0007669"/>
    <property type="project" value="InterPro"/>
</dbReference>
<dbReference type="Proteomes" id="UP000243426">
    <property type="component" value="Chromosome I"/>
</dbReference>
<reference evidence="3" key="1">
    <citation type="submission" date="2016-10" db="EMBL/GenBank/DDBJ databases">
        <authorList>
            <person name="Varghese N."/>
            <person name="Submissions S."/>
        </authorList>
    </citation>
    <scope>NUCLEOTIDE SEQUENCE [LARGE SCALE GENOMIC DNA]</scope>
    <source>
        <strain evidence="3">2SM5</strain>
    </source>
</reference>
<proteinExistence type="predicted"/>
<dbReference type="SUPFAM" id="SSF143422">
    <property type="entry name" value="Transposase IS200-like"/>
    <property type="match status" value="1"/>
</dbReference>
<dbReference type="GO" id="GO:0006313">
    <property type="term" value="P:DNA transposition"/>
    <property type="evidence" value="ECO:0007669"/>
    <property type="project" value="InterPro"/>
</dbReference>
<dbReference type="AlphaFoldDB" id="A0A1H1TE31"/>
<evidence type="ECO:0000313" key="3">
    <source>
        <dbReference type="Proteomes" id="UP000243426"/>
    </source>
</evidence>
<dbReference type="PANTHER" id="PTHR34322:SF2">
    <property type="entry name" value="TRANSPOSASE IS200-LIKE DOMAIN-CONTAINING PROTEIN"/>
    <property type="match status" value="1"/>
</dbReference>
<dbReference type="PANTHER" id="PTHR34322">
    <property type="entry name" value="TRANSPOSASE, Y1_TNP DOMAIN-CONTAINING"/>
    <property type="match status" value="1"/>
</dbReference>
<dbReference type="Gene3D" id="3.30.70.1290">
    <property type="entry name" value="Transposase IS200-like"/>
    <property type="match status" value="1"/>
</dbReference>
<name>A0A1H1TE31_9GAMM</name>
<dbReference type="STRING" id="797277.SAMN05216198_2280"/>
<feature type="domain" description="Transposase IS200-like" evidence="1">
    <location>
        <begin position="9"/>
        <end position="124"/>
    </location>
</feature>
<organism evidence="2 3">
    <name type="scientific">Halopseudomonas litoralis</name>
    <dbReference type="NCBI Taxonomy" id="797277"/>
    <lineage>
        <taxon>Bacteria</taxon>
        <taxon>Pseudomonadati</taxon>
        <taxon>Pseudomonadota</taxon>
        <taxon>Gammaproteobacteria</taxon>
        <taxon>Pseudomonadales</taxon>
        <taxon>Pseudomonadaceae</taxon>
        <taxon>Halopseudomonas</taxon>
    </lineage>
</organism>
<dbReference type="RefSeq" id="WP_090273409.1">
    <property type="nucleotide sequence ID" value="NZ_LT629748.1"/>
</dbReference>
<dbReference type="OrthoDB" id="9814067at2"/>
<protein>
    <submittedName>
        <fullName evidence="2">Putative transposase</fullName>
    </submittedName>
</protein>
<sequence length="233" mass="27016">MPRQPRLEVVGLPHHIVQRGVDRQAVFFDHRCYLEYLHLLDVYASHLEMSVHSWCLMTNHVHLLLTPTIPGTLSRLMQNLNRMYVQRINTRFERTGHLWAGRFKASVVDSDSYLLSCMRYIELNPVRARMVEHPRSYPWSSWHANVGERQSRLVNPHAEYTALGTTPTERQDNYRAWILKDESECITAELRNATQQNAAFGSPHFAQQIEQMLGRDVTVKARGRPRKGEKGSG</sequence>
<evidence type="ECO:0000313" key="2">
    <source>
        <dbReference type="EMBL" id="SDS58428.1"/>
    </source>
</evidence>
<dbReference type="InterPro" id="IPR002686">
    <property type="entry name" value="Transposase_17"/>
</dbReference>
<dbReference type="InterPro" id="IPR036515">
    <property type="entry name" value="Transposase_17_sf"/>
</dbReference>
<dbReference type="GO" id="GO:0004803">
    <property type="term" value="F:transposase activity"/>
    <property type="evidence" value="ECO:0007669"/>
    <property type="project" value="InterPro"/>
</dbReference>
<dbReference type="Pfam" id="PF01797">
    <property type="entry name" value="Y1_Tnp"/>
    <property type="match status" value="1"/>
</dbReference>
<dbReference type="SMART" id="SM01321">
    <property type="entry name" value="Y1_Tnp"/>
    <property type="match status" value="1"/>
</dbReference>